<evidence type="ECO:0000313" key="2">
    <source>
        <dbReference type="Proteomes" id="UP001374584"/>
    </source>
</evidence>
<protein>
    <submittedName>
        <fullName evidence="1">Uncharacterized protein</fullName>
    </submittedName>
</protein>
<sequence>MEINEILLSVSDKDIISVVYCGALEISTTWVIWVASLLCLMDSIAFILYGYTIDFSISHLEYVIRPL</sequence>
<reference evidence="1 2" key="1">
    <citation type="submission" date="2024-01" db="EMBL/GenBank/DDBJ databases">
        <title>The genomes of 5 underutilized Papilionoideae crops provide insights into root nodulation and disease resistanc.</title>
        <authorList>
            <person name="Jiang F."/>
        </authorList>
    </citation>
    <scope>NUCLEOTIDE SEQUENCE [LARGE SCALE GENOMIC DNA]</scope>
    <source>
        <strain evidence="1">JINMINGXINNONG_FW02</strain>
        <tissue evidence="1">Leaves</tissue>
    </source>
</reference>
<accession>A0AAN9LCH1</accession>
<comment type="caution">
    <text evidence="1">The sequence shown here is derived from an EMBL/GenBank/DDBJ whole genome shotgun (WGS) entry which is preliminary data.</text>
</comment>
<gene>
    <name evidence="1" type="ORF">VNO80_28430</name>
</gene>
<keyword evidence="2" id="KW-1185">Reference proteome</keyword>
<name>A0AAN9LCH1_PHACN</name>
<organism evidence="1 2">
    <name type="scientific">Phaseolus coccineus</name>
    <name type="common">Scarlet runner bean</name>
    <name type="synonym">Phaseolus multiflorus</name>
    <dbReference type="NCBI Taxonomy" id="3886"/>
    <lineage>
        <taxon>Eukaryota</taxon>
        <taxon>Viridiplantae</taxon>
        <taxon>Streptophyta</taxon>
        <taxon>Embryophyta</taxon>
        <taxon>Tracheophyta</taxon>
        <taxon>Spermatophyta</taxon>
        <taxon>Magnoliopsida</taxon>
        <taxon>eudicotyledons</taxon>
        <taxon>Gunneridae</taxon>
        <taxon>Pentapetalae</taxon>
        <taxon>rosids</taxon>
        <taxon>fabids</taxon>
        <taxon>Fabales</taxon>
        <taxon>Fabaceae</taxon>
        <taxon>Papilionoideae</taxon>
        <taxon>50 kb inversion clade</taxon>
        <taxon>NPAAA clade</taxon>
        <taxon>indigoferoid/millettioid clade</taxon>
        <taxon>Phaseoleae</taxon>
        <taxon>Phaseolus</taxon>
    </lineage>
</organism>
<dbReference type="AlphaFoldDB" id="A0AAN9LCH1"/>
<dbReference type="EMBL" id="JAYMYR010000011">
    <property type="protein sequence ID" value="KAK7331693.1"/>
    <property type="molecule type" value="Genomic_DNA"/>
</dbReference>
<proteinExistence type="predicted"/>
<evidence type="ECO:0000313" key="1">
    <source>
        <dbReference type="EMBL" id="KAK7331693.1"/>
    </source>
</evidence>
<dbReference type="Proteomes" id="UP001374584">
    <property type="component" value="Unassembled WGS sequence"/>
</dbReference>